<sequence>MVGTQWKLGVSLVLLSAVAFAEEGVTTGSFPVERRNVVTVSVPIQNLNQLSLEGERVMGERFSVGLGVFAFFLQERTRLREADRSGYEGYNYTGHQVGLAPSVRFYLTGRAPQGLWLSPRLEVSAGRSSNAPVGNFLDDSLAKDSTTDVWSVGGAATLGYSVVLEPGFTVQGGVALGTRRDAVAFDALVMDSIEGLKVERVHRSTWLLTQRIVLNVGWAF</sequence>
<reference evidence="2 3" key="1">
    <citation type="submission" date="2020-05" db="EMBL/GenBank/DDBJ databases">
        <authorList>
            <person name="Whitworth D."/>
        </authorList>
    </citation>
    <scope>NUCLEOTIDE SEQUENCE [LARGE SCALE GENOMIC DNA]</scope>
    <source>
        <strain evidence="2 3">CA046A</strain>
    </source>
</reference>
<dbReference type="Proteomes" id="UP000528460">
    <property type="component" value="Unassembled WGS sequence"/>
</dbReference>
<dbReference type="RefSeq" id="WP_171419198.1">
    <property type="nucleotide sequence ID" value="NZ_JABFJW010000235.1"/>
</dbReference>
<dbReference type="AlphaFoldDB" id="A0A7Y4JWN4"/>
<evidence type="ECO:0000313" key="2">
    <source>
        <dbReference type="EMBL" id="NOK12485.1"/>
    </source>
</evidence>
<comment type="caution">
    <text evidence="2">The sequence shown here is derived from an EMBL/GenBank/DDBJ whole genome shotgun (WGS) entry which is preliminary data.</text>
</comment>
<feature type="chain" id="PRO_5031424127" description="Outer membrane protein beta-barrel domain-containing protein" evidence="1">
    <location>
        <begin position="22"/>
        <end position="220"/>
    </location>
</feature>
<accession>A0A7Y4JWN4</accession>
<protein>
    <recommendedName>
        <fullName evidence="4">Outer membrane protein beta-barrel domain-containing protein</fullName>
    </recommendedName>
</protein>
<evidence type="ECO:0000313" key="3">
    <source>
        <dbReference type="Proteomes" id="UP000528460"/>
    </source>
</evidence>
<dbReference type="EMBL" id="JABFJW010000235">
    <property type="protein sequence ID" value="NOK12485.1"/>
    <property type="molecule type" value="Genomic_DNA"/>
</dbReference>
<evidence type="ECO:0008006" key="4">
    <source>
        <dbReference type="Google" id="ProtNLM"/>
    </source>
</evidence>
<gene>
    <name evidence="2" type="ORF">HNS30_25915</name>
</gene>
<evidence type="ECO:0000256" key="1">
    <source>
        <dbReference type="SAM" id="SignalP"/>
    </source>
</evidence>
<keyword evidence="1" id="KW-0732">Signal</keyword>
<proteinExistence type="predicted"/>
<name>A0A7Y4JWN4_9BACT</name>
<organism evidence="2 3">
    <name type="scientific">Corallococcus exercitus</name>
    <dbReference type="NCBI Taxonomy" id="2316736"/>
    <lineage>
        <taxon>Bacteria</taxon>
        <taxon>Pseudomonadati</taxon>
        <taxon>Myxococcota</taxon>
        <taxon>Myxococcia</taxon>
        <taxon>Myxococcales</taxon>
        <taxon>Cystobacterineae</taxon>
        <taxon>Myxococcaceae</taxon>
        <taxon>Corallococcus</taxon>
    </lineage>
</organism>
<feature type="signal peptide" evidence="1">
    <location>
        <begin position="1"/>
        <end position="21"/>
    </location>
</feature>